<dbReference type="Gene3D" id="2.40.420.20">
    <property type="match status" value="1"/>
</dbReference>
<dbReference type="RefSeq" id="WP_094439448.1">
    <property type="nucleotide sequence ID" value="NZ_NKDB02000003.1"/>
</dbReference>
<feature type="signal peptide" evidence="4">
    <location>
        <begin position="1"/>
        <end position="26"/>
    </location>
</feature>
<feature type="domain" description="CusB-like beta-barrel" evidence="5">
    <location>
        <begin position="216"/>
        <end position="280"/>
    </location>
</feature>
<evidence type="ECO:0000313" key="7">
    <source>
        <dbReference type="EMBL" id="RKJ95493.1"/>
    </source>
</evidence>
<sequence length="380" mass="39335">MQSLKPLTSLIAAAVLAAGGTLLARAAQEAPAPAPRPALTVAVAQPERTSMHKRLAANGNVAAWQEASIGAEVSGLRMAEVRVNVGDVVRAGQVLAVFADDTVRADAAQARAGLLEARAAAAEAQANADRAAALSATGAMSQQQIQQYATAAQTAQARVAAAQAALDAQELRLKHTRVLAPDAGVISARTATVGAVMGAGTELFRMVRRARLEWRAEVTSADLPRLRAGGKALVTAASGAQVEGRVRMLAPTVDPQTRNALVYVDLPAHPDVRAGMFARGEFLLGAHEALSVPLSAVVVRDGFSYVFEVDAQGRVAMRRVQTGQRSGGRVEITEGLSLEARIVQQGGAFLNDGDLVRTAAEGSGQKQAPGQSSKALPATK</sequence>
<dbReference type="Proteomes" id="UP000216225">
    <property type="component" value="Unassembled WGS sequence"/>
</dbReference>
<dbReference type="PANTHER" id="PTHR30469:SF15">
    <property type="entry name" value="HLYD FAMILY OF SECRETION PROTEINS"/>
    <property type="match status" value="1"/>
</dbReference>
<organism evidence="7 8">
    <name type="scientific">Alicycliphilus denitrificans</name>
    <dbReference type="NCBI Taxonomy" id="179636"/>
    <lineage>
        <taxon>Bacteria</taxon>
        <taxon>Pseudomonadati</taxon>
        <taxon>Pseudomonadota</taxon>
        <taxon>Betaproteobacteria</taxon>
        <taxon>Burkholderiales</taxon>
        <taxon>Comamonadaceae</taxon>
        <taxon>Alicycliphilus</taxon>
    </lineage>
</organism>
<dbReference type="PANTHER" id="PTHR30469">
    <property type="entry name" value="MULTIDRUG RESISTANCE PROTEIN MDTA"/>
    <property type="match status" value="1"/>
</dbReference>
<dbReference type="GO" id="GO:1990281">
    <property type="term" value="C:efflux pump complex"/>
    <property type="evidence" value="ECO:0007669"/>
    <property type="project" value="TreeGrafter"/>
</dbReference>
<dbReference type="Pfam" id="PF25989">
    <property type="entry name" value="YknX_C"/>
    <property type="match status" value="1"/>
</dbReference>
<dbReference type="AlphaFoldDB" id="A0A3R7H042"/>
<evidence type="ECO:0000256" key="4">
    <source>
        <dbReference type="SAM" id="SignalP"/>
    </source>
</evidence>
<evidence type="ECO:0000256" key="2">
    <source>
        <dbReference type="SAM" id="Coils"/>
    </source>
</evidence>
<accession>A0A3R7H042</accession>
<dbReference type="InterPro" id="IPR058637">
    <property type="entry name" value="YknX-like_C"/>
</dbReference>
<keyword evidence="2" id="KW-0175">Coiled coil</keyword>
<dbReference type="InterPro" id="IPR006143">
    <property type="entry name" value="RND_pump_MFP"/>
</dbReference>
<dbReference type="InterPro" id="IPR058792">
    <property type="entry name" value="Beta-barrel_RND_2"/>
</dbReference>
<dbReference type="GO" id="GO:0015562">
    <property type="term" value="F:efflux transmembrane transporter activity"/>
    <property type="evidence" value="ECO:0007669"/>
    <property type="project" value="TreeGrafter"/>
</dbReference>
<comment type="similarity">
    <text evidence="1">Belongs to the membrane fusion protein (MFP) (TC 8.A.1) family.</text>
</comment>
<dbReference type="Gene3D" id="1.10.287.470">
    <property type="entry name" value="Helix hairpin bin"/>
    <property type="match status" value="1"/>
</dbReference>
<name>A0A3R7H042_9BURK</name>
<feature type="coiled-coil region" evidence="2">
    <location>
        <begin position="105"/>
        <end position="172"/>
    </location>
</feature>
<feature type="compositionally biased region" description="Polar residues" evidence="3">
    <location>
        <begin position="364"/>
        <end position="374"/>
    </location>
</feature>
<evidence type="ECO:0000259" key="6">
    <source>
        <dbReference type="Pfam" id="PF25989"/>
    </source>
</evidence>
<dbReference type="Gene3D" id="2.40.50.100">
    <property type="match status" value="1"/>
</dbReference>
<dbReference type="SUPFAM" id="SSF111369">
    <property type="entry name" value="HlyD-like secretion proteins"/>
    <property type="match status" value="1"/>
</dbReference>
<dbReference type="Gene3D" id="2.40.30.170">
    <property type="match status" value="1"/>
</dbReference>
<proteinExistence type="inferred from homology"/>
<evidence type="ECO:0000313" key="8">
    <source>
        <dbReference type="Proteomes" id="UP000216225"/>
    </source>
</evidence>
<dbReference type="EMBL" id="NKDB02000003">
    <property type="protein sequence ID" value="RKJ95493.1"/>
    <property type="molecule type" value="Genomic_DNA"/>
</dbReference>
<feature type="chain" id="PRO_5018530704" evidence="4">
    <location>
        <begin position="27"/>
        <end position="380"/>
    </location>
</feature>
<comment type="caution">
    <text evidence="7">The sequence shown here is derived from an EMBL/GenBank/DDBJ whole genome shotgun (WGS) entry which is preliminary data.</text>
</comment>
<feature type="domain" description="YknX-like C-terminal permuted SH3-like" evidence="6">
    <location>
        <begin position="289"/>
        <end position="357"/>
    </location>
</feature>
<gene>
    <name evidence="7" type="ORF">CE154_016275</name>
</gene>
<evidence type="ECO:0000256" key="3">
    <source>
        <dbReference type="SAM" id="MobiDB-lite"/>
    </source>
</evidence>
<dbReference type="NCBIfam" id="TIGR01730">
    <property type="entry name" value="RND_mfp"/>
    <property type="match status" value="1"/>
</dbReference>
<keyword evidence="4" id="KW-0732">Signal</keyword>
<feature type="region of interest" description="Disordered" evidence="3">
    <location>
        <begin position="360"/>
        <end position="380"/>
    </location>
</feature>
<dbReference type="Pfam" id="PF25954">
    <property type="entry name" value="Beta-barrel_RND_2"/>
    <property type="match status" value="1"/>
</dbReference>
<reference evidence="7 8" key="1">
    <citation type="submission" date="2018-09" db="EMBL/GenBank/DDBJ databases">
        <title>Genome comparison of Alicycliphilus sp. BQ1, a polyurethanolytic bacterium, with its closest phylogenetic relatives Alicycliphilus denitrificans BC and K601, unable to attack polyurethane.</title>
        <authorList>
            <person name="Loza-Tavera H."/>
            <person name="Lozano L."/>
            <person name="Cevallos M."/>
            <person name="Maya-Lucas O."/>
            <person name="Garcia-Mena J."/>
            <person name="Hernandez J."/>
        </authorList>
    </citation>
    <scope>NUCLEOTIDE SEQUENCE [LARGE SCALE GENOMIC DNA]</scope>
    <source>
        <strain evidence="7 8">BQ1</strain>
    </source>
</reference>
<evidence type="ECO:0000259" key="5">
    <source>
        <dbReference type="Pfam" id="PF25954"/>
    </source>
</evidence>
<protein>
    <submittedName>
        <fullName evidence="7">Efflux RND transporter periplasmic adaptor subunit</fullName>
    </submittedName>
</protein>
<evidence type="ECO:0000256" key="1">
    <source>
        <dbReference type="ARBA" id="ARBA00009477"/>
    </source>
</evidence>